<feature type="domain" description="BHLH" evidence="12">
    <location>
        <begin position="32"/>
        <end position="85"/>
    </location>
</feature>
<dbReference type="GeneTree" id="ENSGT00940000166085"/>
<keyword evidence="6" id="KW-0010">Activator</keyword>
<dbReference type="InterPro" id="IPR013767">
    <property type="entry name" value="PAS_fold"/>
</dbReference>
<sequence length="654" mass="73583">MVEALRNMQITQLGTSSSKPADRAQRRPRSELRKERSRDAARSRRSQETEVFYQLAHTLPLPRGVTSHLDKAAIMRLTLSFLRMKSILQNDSCRKAEDDVDGYYLNAIAGFVMVLSSEGDLIYLSENVSKHLGVPQLELVGQSIFDFVHPCDQEELRDILTSRHGYLKKKNSQNQDVQTERNFFLRMKSTLTSNGRTVNLKSATWKVLQCSGHLRTYHTEEDSTKEGFTQIPLTCLTLICEPIPQPSTIDFPLDSRTFQSRHTMDLKYTHCEDRVFELLGYQPEDLIGRSAYEYHHALDSDHITKSFHILLSKGQVSTGHYRFLAKNGGFAWAETCATVLYNRKSSQPEGVTCLTFILSGLEETDIVFSVEQTFRIMKLKKEPGSLDEDENKENCLFLKTSETTEEHTGMATTLGNNSVSLPDYVQPKELSFSRAPNDSLPESPQDLCTPELRQLLAPIFEKNVSEDSGIGSPPSTFMSSPRSVDEQPFDMDEIEKFFANKKESEMAAYAGVPQDEPLDLDMLAPYISMDDDFQLNFLSHLPEPLSPNAESHTVSRSNAKKRALEEEGDLSSKKMAWEKPDLDSEGEPVLLKDALLGYMVDDDDDQDSLLIVNQTKSILDAGDSLDGVRSLCHAAALMSDFLTNSQMDDGDCLT</sequence>
<dbReference type="GO" id="GO:0046983">
    <property type="term" value="F:protein dimerization activity"/>
    <property type="evidence" value="ECO:0007669"/>
    <property type="project" value="InterPro"/>
</dbReference>
<keyword evidence="3" id="KW-0832">Ubl conjugation</keyword>
<feature type="compositionally biased region" description="Polar residues" evidence="10">
    <location>
        <begin position="548"/>
        <end position="557"/>
    </location>
</feature>
<dbReference type="SUPFAM" id="SSF55785">
    <property type="entry name" value="PYP-like sensor domain (PAS domain)"/>
    <property type="match status" value="2"/>
</dbReference>
<evidence type="ECO:0000313" key="13">
    <source>
        <dbReference type="Ensembl" id="ENSECRP00000000065.1"/>
    </source>
</evidence>
<dbReference type="GO" id="GO:0071456">
    <property type="term" value="P:cellular response to hypoxia"/>
    <property type="evidence" value="ECO:0007669"/>
    <property type="project" value="TreeGrafter"/>
</dbReference>
<dbReference type="Pfam" id="PF00989">
    <property type="entry name" value="PAS"/>
    <property type="match status" value="1"/>
</dbReference>
<dbReference type="InterPro" id="IPR000014">
    <property type="entry name" value="PAS"/>
</dbReference>
<feature type="region of interest" description="Disordered" evidence="10">
    <location>
        <begin position="544"/>
        <end position="581"/>
    </location>
</feature>
<reference evidence="13" key="2">
    <citation type="submission" date="2025-08" db="UniProtKB">
        <authorList>
            <consortium name="Ensembl"/>
        </authorList>
    </citation>
    <scope>IDENTIFICATION</scope>
</reference>
<dbReference type="AlphaFoldDB" id="A0A8C4X278"/>
<name>A0A8C4X278_ERPCA</name>
<organism evidence="13 14">
    <name type="scientific">Erpetoichthys calabaricus</name>
    <name type="common">Rope fish</name>
    <name type="synonym">Calamoichthys calabaricus</name>
    <dbReference type="NCBI Taxonomy" id="27687"/>
    <lineage>
        <taxon>Eukaryota</taxon>
        <taxon>Metazoa</taxon>
        <taxon>Chordata</taxon>
        <taxon>Craniata</taxon>
        <taxon>Vertebrata</taxon>
        <taxon>Euteleostomi</taxon>
        <taxon>Actinopterygii</taxon>
        <taxon>Polypteriformes</taxon>
        <taxon>Polypteridae</taxon>
        <taxon>Erpetoichthys</taxon>
    </lineage>
</organism>
<evidence type="ECO:0000256" key="3">
    <source>
        <dbReference type="ARBA" id="ARBA00022843"/>
    </source>
</evidence>
<feature type="domain" description="PAS" evidence="11">
    <location>
        <begin position="105"/>
        <end position="160"/>
    </location>
</feature>
<evidence type="ECO:0000256" key="2">
    <source>
        <dbReference type="ARBA" id="ARBA00022737"/>
    </source>
</evidence>
<evidence type="ECO:0000256" key="10">
    <source>
        <dbReference type="SAM" id="MobiDB-lite"/>
    </source>
</evidence>
<feature type="compositionally biased region" description="Polar residues" evidence="10">
    <location>
        <begin position="473"/>
        <end position="482"/>
    </location>
</feature>
<dbReference type="InterPro" id="IPR035965">
    <property type="entry name" value="PAS-like_dom_sf"/>
</dbReference>
<dbReference type="PROSITE" id="PS50112">
    <property type="entry name" value="PAS"/>
    <property type="match status" value="2"/>
</dbReference>
<feature type="domain" description="PAS" evidence="11">
    <location>
        <begin position="272"/>
        <end position="314"/>
    </location>
</feature>
<evidence type="ECO:0000313" key="14">
    <source>
        <dbReference type="Proteomes" id="UP000694620"/>
    </source>
</evidence>
<dbReference type="FunFam" id="3.30.450.20:FF:000005">
    <property type="entry name" value="Hypoxia-inducible factor 1 subunit alpha"/>
    <property type="match status" value="1"/>
</dbReference>
<feature type="region of interest" description="Disordered" evidence="10">
    <location>
        <begin position="464"/>
        <end position="485"/>
    </location>
</feature>
<dbReference type="PANTHER" id="PTHR23043">
    <property type="entry name" value="HYPOXIA-INDUCIBLE FACTOR 1 ALPHA"/>
    <property type="match status" value="1"/>
</dbReference>
<keyword evidence="5" id="KW-0238">DNA-binding</keyword>
<reference evidence="13" key="1">
    <citation type="submission" date="2021-06" db="EMBL/GenBank/DDBJ databases">
        <authorList>
            <consortium name="Wellcome Sanger Institute Data Sharing"/>
        </authorList>
    </citation>
    <scope>NUCLEOTIDE SEQUENCE [LARGE SCALE GENOMIC DNA]</scope>
</reference>
<dbReference type="InterPro" id="IPR036638">
    <property type="entry name" value="HLH_DNA-bd_sf"/>
</dbReference>
<evidence type="ECO:0000256" key="6">
    <source>
        <dbReference type="ARBA" id="ARBA00023159"/>
    </source>
</evidence>
<evidence type="ECO:0000256" key="1">
    <source>
        <dbReference type="ARBA" id="ARBA00004123"/>
    </source>
</evidence>
<dbReference type="GO" id="GO:0005634">
    <property type="term" value="C:nucleus"/>
    <property type="evidence" value="ECO:0007669"/>
    <property type="project" value="UniProtKB-SubCell"/>
</dbReference>
<dbReference type="GO" id="GO:0000981">
    <property type="term" value="F:DNA-binding transcription factor activity, RNA polymerase II-specific"/>
    <property type="evidence" value="ECO:0007669"/>
    <property type="project" value="TreeGrafter"/>
</dbReference>
<accession>A0A8C4X278</accession>
<gene>
    <name evidence="13" type="primary">hif1al</name>
</gene>
<feature type="compositionally biased region" description="Basic and acidic residues" evidence="10">
    <location>
        <begin position="20"/>
        <end position="45"/>
    </location>
</feature>
<keyword evidence="4" id="KW-0805">Transcription regulation</keyword>
<keyword evidence="7" id="KW-0804">Transcription</keyword>
<proteinExistence type="predicted"/>
<feature type="compositionally biased region" description="Basic and acidic residues" evidence="10">
    <location>
        <begin position="562"/>
        <end position="581"/>
    </location>
</feature>
<reference evidence="13" key="3">
    <citation type="submission" date="2025-09" db="UniProtKB">
        <authorList>
            <consortium name="Ensembl"/>
        </authorList>
    </citation>
    <scope>IDENTIFICATION</scope>
</reference>
<feature type="region of interest" description="Disordered" evidence="10">
    <location>
        <begin position="1"/>
        <end position="45"/>
    </location>
</feature>
<dbReference type="Pfam" id="PF11413">
    <property type="entry name" value="HIF-1"/>
    <property type="match status" value="1"/>
</dbReference>
<evidence type="ECO:0000256" key="4">
    <source>
        <dbReference type="ARBA" id="ARBA00023015"/>
    </source>
</evidence>
<evidence type="ECO:0000256" key="7">
    <source>
        <dbReference type="ARBA" id="ARBA00023163"/>
    </source>
</evidence>
<evidence type="ECO:0000256" key="5">
    <source>
        <dbReference type="ARBA" id="ARBA00023125"/>
    </source>
</evidence>
<dbReference type="InterPro" id="IPR021537">
    <property type="entry name" value="HIF_alpha-like"/>
</dbReference>
<keyword evidence="14" id="KW-1185">Reference proteome</keyword>
<dbReference type="GO" id="GO:0000977">
    <property type="term" value="F:RNA polymerase II transcription regulatory region sequence-specific DNA binding"/>
    <property type="evidence" value="ECO:0007669"/>
    <property type="project" value="TreeGrafter"/>
</dbReference>
<dbReference type="SUPFAM" id="SSF47459">
    <property type="entry name" value="HLH, helix-loop-helix DNA-binding domain"/>
    <property type="match status" value="1"/>
</dbReference>
<dbReference type="Gene3D" id="3.30.450.20">
    <property type="entry name" value="PAS domain"/>
    <property type="match status" value="2"/>
</dbReference>
<evidence type="ECO:0000259" key="11">
    <source>
        <dbReference type="PROSITE" id="PS50112"/>
    </source>
</evidence>
<protein>
    <submittedName>
        <fullName evidence="13">Hypoxia inducible factor 1 subunit alpha, like</fullName>
    </submittedName>
</protein>
<dbReference type="PANTHER" id="PTHR23043:SF34">
    <property type="entry name" value="HYPOXIA-INDUCIBLE FACTOR 1 SUBUNIT ALPHA,-LIKE"/>
    <property type="match status" value="1"/>
</dbReference>
<dbReference type="FunFam" id="3.30.450.20:FF:000015">
    <property type="entry name" value="Hypoxia-inducible factor 1-alpha isoform 1"/>
    <property type="match status" value="1"/>
</dbReference>
<dbReference type="InterPro" id="IPR011598">
    <property type="entry name" value="bHLH_dom"/>
</dbReference>
<evidence type="ECO:0000259" key="12">
    <source>
        <dbReference type="PROSITE" id="PS50888"/>
    </source>
</evidence>
<dbReference type="Pfam" id="PF08447">
    <property type="entry name" value="PAS_3"/>
    <property type="match status" value="1"/>
</dbReference>
<dbReference type="InterPro" id="IPR013655">
    <property type="entry name" value="PAS_fold_3"/>
</dbReference>
<keyword evidence="8" id="KW-0539">Nucleus</keyword>
<evidence type="ECO:0000256" key="8">
    <source>
        <dbReference type="ARBA" id="ARBA00023242"/>
    </source>
</evidence>
<dbReference type="SMART" id="SM00353">
    <property type="entry name" value="HLH"/>
    <property type="match status" value="1"/>
</dbReference>
<dbReference type="FunFam" id="4.10.280.10:FF:000076">
    <property type="entry name" value="hypoxia-inducible factor 3-alpha isoform X1"/>
    <property type="match status" value="1"/>
</dbReference>
<keyword evidence="9" id="KW-0379">Hydroxylation</keyword>
<dbReference type="PROSITE" id="PS50888">
    <property type="entry name" value="BHLH"/>
    <property type="match status" value="1"/>
</dbReference>
<comment type="subcellular location">
    <subcellularLocation>
        <location evidence="1">Nucleus</location>
    </subcellularLocation>
</comment>
<dbReference type="CDD" id="cd00130">
    <property type="entry name" value="PAS"/>
    <property type="match status" value="2"/>
</dbReference>
<dbReference type="Proteomes" id="UP000694620">
    <property type="component" value="Chromosome 1"/>
</dbReference>
<dbReference type="Ensembl" id="ENSECRT00000000069.1">
    <property type="protein sequence ID" value="ENSECRP00000000065.1"/>
    <property type="gene ID" value="ENSECRG00000000049.1"/>
</dbReference>
<dbReference type="Pfam" id="PF23171">
    <property type="entry name" value="bHLH_HIF1A"/>
    <property type="match status" value="1"/>
</dbReference>
<keyword evidence="2" id="KW-0677">Repeat</keyword>
<evidence type="ECO:0000256" key="9">
    <source>
        <dbReference type="ARBA" id="ARBA00023278"/>
    </source>
</evidence>
<dbReference type="SMART" id="SM00091">
    <property type="entry name" value="PAS"/>
    <property type="match status" value="2"/>
</dbReference>
<feature type="compositionally biased region" description="Polar residues" evidence="10">
    <location>
        <begin position="8"/>
        <end position="19"/>
    </location>
</feature>